<evidence type="ECO:0000256" key="1">
    <source>
        <dbReference type="SAM" id="Coils"/>
    </source>
</evidence>
<gene>
    <name evidence="3" type="ORF">LSCM1_07626</name>
</gene>
<dbReference type="GeneID" id="92517502"/>
<dbReference type="OrthoDB" id="267255at2759"/>
<dbReference type="RefSeq" id="XP_067180835.1">
    <property type="nucleotide sequence ID" value="XM_067324990.1"/>
</dbReference>
<feature type="coiled-coil region" evidence="1">
    <location>
        <begin position="205"/>
        <end position="232"/>
    </location>
</feature>
<reference evidence="4" key="1">
    <citation type="journal article" date="2021" name="Microbiol. Resour. Announc.">
        <title>LGAAP: Leishmaniinae Genome Assembly and Annotation Pipeline.</title>
        <authorList>
            <person name="Almutairi H."/>
            <person name="Urbaniak M.D."/>
            <person name="Bates M.D."/>
            <person name="Jariyapan N."/>
            <person name="Kwakye-Nuako G."/>
            <person name="Thomaz-Soccol V."/>
            <person name="Al-Salem W.S."/>
            <person name="Dillon R.J."/>
            <person name="Bates P.A."/>
            <person name="Gatherer D."/>
        </authorList>
    </citation>
    <scope>NUCLEOTIDE SEQUENCE [LARGE SCALE GENOMIC DNA]</scope>
</reference>
<organism evidence="3 4">
    <name type="scientific">Leishmania martiniquensis</name>
    <dbReference type="NCBI Taxonomy" id="1580590"/>
    <lineage>
        <taxon>Eukaryota</taxon>
        <taxon>Discoba</taxon>
        <taxon>Euglenozoa</taxon>
        <taxon>Kinetoplastea</taxon>
        <taxon>Metakinetoplastina</taxon>
        <taxon>Trypanosomatida</taxon>
        <taxon>Trypanosomatidae</taxon>
        <taxon>Leishmaniinae</taxon>
        <taxon>Leishmania</taxon>
    </lineage>
</organism>
<protein>
    <submittedName>
        <fullName evidence="3">Uncharacterized protein</fullName>
    </submittedName>
</protein>
<dbReference type="SMR" id="A0A836KSC0"/>
<feature type="coiled-coil region" evidence="1">
    <location>
        <begin position="336"/>
        <end position="363"/>
    </location>
</feature>
<dbReference type="KEGG" id="lmat:92517502"/>
<name>A0A836KSC0_9TRYP</name>
<sequence length="401" mass="43030">MECANTALGSAAQNVERAPSADGGAHAPGRSASEAAEEMQQTPGYAPLGEEKASKAAVVVSATPSPLPQDPPLAILPTPTPPLTAQGPLMARRPAPYASLTLASVTVGAKAADAFKATGDTLARPIESPSCAVRMSSCVPVQRPSFAAPRPVLHHNSYGMEGPRHIDRLHSGSHARRRETSSHASAQELLSRRDALMYDACATRLRVVQQERQALAKKMKASRQELERMQALLGVWHEKPEQPLAAAQGEQAEKDEARELGSGSAMKRHETARMVKQLRALDRVNDELRQRYEVLEQEKRRYLIVHHARLRRPAPAAVACDESRACARSTTFAHAAQALEARLAAAMAQQQALRQELALAMAKEHGRIKASADLQARGFAVLHTPEPCSGVAASGSREAAA</sequence>
<dbReference type="Proteomes" id="UP000673552">
    <property type="component" value="Unassembled WGS sequence"/>
</dbReference>
<feature type="region of interest" description="Disordered" evidence="2">
    <location>
        <begin position="244"/>
        <end position="269"/>
    </location>
</feature>
<evidence type="ECO:0000313" key="4">
    <source>
        <dbReference type="Proteomes" id="UP000673552"/>
    </source>
</evidence>
<dbReference type="AlphaFoldDB" id="A0A836KSC0"/>
<proteinExistence type="predicted"/>
<evidence type="ECO:0000256" key="2">
    <source>
        <dbReference type="SAM" id="MobiDB-lite"/>
    </source>
</evidence>
<feature type="region of interest" description="Disordered" evidence="2">
    <location>
        <begin position="1"/>
        <end position="51"/>
    </location>
</feature>
<feature type="coiled-coil region" evidence="1">
    <location>
        <begin position="278"/>
        <end position="305"/>
    </location>
</feature>
<keyword evidence="1" id="KW-0175">Coiled coil</keyword>
<comment type="caution">
    <text evidence="3">The sequence shown here is derived from an EMBL/GenBank/DDBJ whole genome shotgun (WGS) entry which is preliminary data.</text>
</comment>
<dbReference type="EMBL" id="JAFEUZ010000009">
    <property type="protein sequence ID" value="KAG5485539.1"/>
    <property type="molecule type" value="Genomic_DNA"/>
</dbReference>
<reference evidence="4" key="2">
    <citation type="journal article" date="2021" name="Sci. Data">
        <title>Chromosome-scale genome sequencing, assembly and annotation of six genomes from subfamily Leishmaniinae.</title>
        <authorList>
            <person name="Almutairi H."/>
            <person name="Urbaniak M.D."/>
            <person name="Bates M.D."/>
            <person name="Jariyapan N."/>
            <person name="Kwakye-Nuako G."/>
            <person name="Thomaz Soccol V."/>
            <person name="Al-Salem W.S."/>
            <person name="Dillon R.J."/>
            <person name="Bates P.A."/>
            <person name="Gatherer D."/>
        </authorList>
    </citation>
    <scope>NUCLEOTIDE SEQUENCE [LARGE SCALE GENOMIC DNA]</scope>
</reference>
<evidence type="ECO:0000313" key="3">
    <source>
        <dbReference type="EMBL" id="KAG5485539.1"/>
    </source>
</evidence>
<keyword evidence="4" id="KW-1185">Reference proteome</keyword>
<accession>A0A836KSC0</accession>